<sequence>MKGIFKTLIFLFAITCFAQQTPADSITQLDEVILLEDNLPKRAVGITASSTLGPTTFEMFNPIDIASAINQVSGVYILSGALNTNRITIRGVGARTLFGTDKLRLYFNGIPVTNGAGTSTIEAYDFENLGSMEVIKGPKGTAFGANLGGAILLDTKTAFPDETRLSNSFTVGSYSMIKDNLSFQHADENMQLSFSYNHFESDGYRQNNRFERDGFLLTSAINVGSKGELGLLLNYIDYNAQIPSSINQSDFDEDPTRAAGNWLAAQGFEDNQYTLLGVSYTHRFSENSKNTTSIFYTYLDHYEPRPFNILDEFTNGFGIRSQFDGQLGKGSFTLGTELYKDEYHWGTFDNLFGENNGNGSLQGDRLSRNLEFRTQLNLFGAYSYPLTNKLSAQVGLGLNNTSFDYRDLFNSGDANSSAERDFEAILLPNFGLQYQFRDGNLYANVSRGFSNPSLEQTLTPDGLINPDIAQEKGTNLELGGAFTLFEKRLSLDFALYRMTINDLLVEERVGEDQFIGRNAGETRHQGLELDLKYALKLSQHLILSPYLSYTFNDHSFIDFVDEGEDFSGNPLTGVPKHRISSGLDLRHTNGLRLNLTHQFVDAIPLRDDNSLQSDSFNVLHAKASYQTQLSAHINLGVNAGINNLFDTNYAQSVLINASSFGGAPPRYFYPGNGRNYYGGVQLGYVF</sequence>
<dbReference type="Pfam" id="PF07715">
    <property type="entry name" value="Plug"/>
    <property type="match status" value="1"/>
</dbReference>
<dbReference type="InterPro" id="IPR012910">
    <property type="entry name" value="Plug_dom"/>
</dbReference>
<dbReference type="PANTHER" id="PTHR32552">
    <property type="entry name" value="FERRICHROME IRON RECEPTOR-RELATED"/>
    <property type="match status" value="1"/>
</dbReference>
<evidence type="ECO:0000256" key="11">
    <source>
        <dbReference type="PROSITE-ProRule" id="PRU01360"/>
    </source>
</evidence>
<dbReference type="InterPro" id="IPR039426">
    <property type="entry name" value="TonB-dep_rcpt-like"/>
</dbReference>
<evidence type="ECO:0000256" key="8">
    <source>
        <dbReference type="ARBA" id="ARBA00023077"/>
    </source>
</evidence>
<keyword evidence="8 12" id="KW-0798">TonB box</keyword>
<feature type="domain" description="TonB-dependent receptor-like beta-barrel" evidence="14">
    <location>
        <begin position="224"/>
        <end position="644"/>
    </location>
</feature>
<evidence type="ECO:0000313" key="17">
    <source>
        <dbReference type="Proteomes" id="UP001203607"/>
    </source>
</evidence>
<keyword evidence="5 11" id="KW-0812">Transmembrane</keyword>
<feature type="chain" id="PRO_5046427840" evidence="13">
    <location>
        <begin position="19"/>
        <end position="686"/>
    </location>
</feature>
<evidence type="ECO:0000256" key="13">
    <source>
        <dbReference type="SAM" id="SignalP"/>
    </source>
</evidence>
<evidence type="ECO:0000256" key="10">
    <source>
        <dbReference type="ARBA" id="ARBA00023237"/>
    </source>
</evidence>
<keyword evidence="13" id="KW-0732">Signal</keyword>
<evidence type="ECO:0000256" key="5">
    <source>
        <dbReference type="ARBA" id="ARBA00022692"/>
    </source>
</evidence>
<keyword evidence="3 11" id="KW-1134">Transmembrane beta strand</keyword>
<evidence type="ECO:0000256" key="1">
    <source>
        <dbReference type="ARBA" id="ARBA00004571"/>
    </source>
</evidence>
<organism evidence="16 17">
    <name type="scientific">Flagellimonas spongiicola</name>
    <dbReference type="NCBI Taxonomy" id="2942208"/>
    <lineage>
        <taxon>Bacteria</taxon>
        <taxon>Pseudomonadati</taxon>
        <taxon>Bacteroidota</taxon>
        <taxon>Flavobacteriia</taxon>
        <taxon>Flavobacteriales</taxon>
        <taxon>Flavobacteriaceae</taxon>
        <taxon>Flagellimonas</taxon>
    </lineage>
</organism>
<dbReference type="InterPro" id="IPR000531">
    <property type="entry name" value="Beta-barrel_TonB"/>
</dbReference>
<accession>A0ABT0PTK3</accession>
<evidence type="ECO:0000256" key="3">
    <source>
        <dbReference type="ARBA" id="ARBA00022452"/>
    </source>
</evidence>
<protein>
    <submittedName>
        <fullName evidence="16">TonB-dependent receptor</fullName>
    </submittedName>
</protein>
<evidence type="ECO:0000256" key="7">
    <source>
        <dbReference type="ARBA" id="ARBA00023065"/>
    </source>
</evidence>
<dbReference type="PROSITE" id="PS52016">
    <property type="entry name" value="TONB_DEPENDENT_REC_3"/>
    <property type="match status" value="1"/>
</dbReference>
<evidence type="ECO:0000313" key="16">
    <source>
        <dbReference type="EMBL" id="MCL6274027.1"/>
    </source>
</evidence>
<dbReference type="Gene3D" id="2.170.130.10">
    <property type="entry name" value="TonB-dependent receptor, plug domain"/>
    <property type="match status" value="1"/>
</dbReference>
<evidence type="ECO:0000256" key="9">
    <source>
        <dbReference type="ARBA" id="ARBA00023136"/>
    </source>
</evidence>
<evidence type="ECO:0000259" key="14">
    <source>
        <dbReference type="Pfam" id="PF00593"/>
    </source>
</evidence>
<evidence type="ECO:0000256" key="6">
    <source>
        <dbReference type="ARBA" id="ARBA00023004"/>
    </source>
</evidence>
<reference evidence="16 17" key="1">
    <citation type="submission" date="2022-05" db="EMBL/GenBank/DDBJ databases">
        <authorList>
            <person name="Park J.-S."/>
        </authorList>
    </citation>
    <scope>NUCLEOTIDE SEQUENCE [LARGE SCALE GENOMIC DNA]</scope>
    <source>
        <strain evidence="16 17">2012CJ35-5</strain>
    </source>
</reference>
<keyword evidence="2 11" id="KW-0813">Transport</keyword>
<evidence type="ECO:0000256" key="12">
    <source>
        <dbReference type="RuleBase" id="RU003357"/>
    </source>
</evidence>
<keyword evidence="17" id="KW-1185">Reference proteome</keyword>
<evidence type="ECO:0000256" key="4">
    <source>
        <dbReference type="ARBA" id="ARBA00022496"/>
    </source>
</evidence>
<keyword evidence="16" id="KW-0675">Receptor</keyword>
<keyword evidence="10 11" id="KW-0998">Cell outer membrane</keyword>
<dbReference type="SUPFAM" id="SSF56935">
    <property type="entry name" value="Porins"/>
    <property type="match status" value="1"/>
</dbReference>
<dbReference type="Gene3D" id="2.40.170.20">
    <property type="entry name" value="TonB-dependent receptor, beta-barrel domain"/>
    <property type="match status" value="1"/>
</dbReference>
<keyword evidence="9 11" id="KW-0472">Membrane</keyword>
<keyword evidence="4" id="KW-0410">Iron transport</keyword>
<proteinExistence type="inferred from homology"/>
<dbReference type="InterPro" id="IPR036942">
    <property type="entry name" value="Beta-barrel_TonB_sf"/>
</dbReference>
<evidence type="ECO:0000256" key="2">
    <source>
        <dbReference type="ARBA" id="ARBA00022448"/>
    </source>
</evidence>
<dbReference type="InterPro" id="IPR037066">
    <property type="entry name" value="Plug_dom_sf"/>
</dbReference>
<dbReference type="PANTHER" id="PTHR32552:SF81">
    <property type="entry name" value="TONB-DEPENDENT OUTER MEMBRANE RECEPTOR"/>
    <property type="match status" value="1"/>
</dbReference>
<comment type="similarity">
    <text evidence="11 12">Belongs to the TonB-dependent receptor family.</text>
</comment>
<dbReference type="RefSeq" id="WP_249657216.1">
    <property type="nucleotide sequence ID" value="NZ_JAMFMA010000002.1"/>
</dbReference>
<keyword evidence="6" id="KW-0408">Iron</keyword>
<gene>
    <name evidence="16" type="ORF">M3P19_08400</name>
</gene>
<comment type="caution">
    <text evidence="16">The sequence shown here is derived from an EMBL/GenBank/DDBJ whole genome shotgun (WGS) entry which is preliminary data.</text>
</comment>
<comment type="subcellular location">
    <subcellularLocation>
        <location evidence="1 11">Cell outer membrane</location>
        <topology evidence="1 11">Multi-pass membrane protein</topology>
    </subcellularLocation>
</comment>
<feature type="signal peptide" evidence="13">
    <location>
        <begin position="1"/>
        <end position="18"/>
    </location>
</feature>
<dbReference type="Proteomes" id="UP001203607">
    <property type="component" value="Unassembled WGS sequence"/>
</dbReference>
<feature type="domain" description="TonB-dependent receptor plug" evidence="15">
    <location>
        <begin position="50"/>
        <end position="149"/>
    </location>
</feature>
<name>A0ABT0PTK3_9FLAO</name>
<evidence type="ECO:0000259" key="15">
    <source>
        <dbReference type="Pfam" id="PF07715"/>
    </source>
</evidence>
<keyword evidence="7" id="KW-0406">Ion transport</keyword>
<dbReference type="Pfam" id="PF00593">
    <property type="entry name" value="TonB_dep_Rec_b-barrel"/>
    <property type="match status" value="1"/>
</dbReference>
<dbReference type="EMBL" id="JAMFMA010000002">
    <property type="protein sequence ID" value="MCL6274027.1"/>
    <property type="molecule type" value="Genomic_DNA"/>
</dbReference>